<name>A0ABR4PE24_9HELO</name>
<proteinExistence type="predicted"/>
<evidence type="ECO:0000313" key="2">
    <source>
        <dbReference type="EMBL" id="KAL3421281.1"/>
    </source>
</evidence>
<comment type="caution">
    <text evidence="2">The sequence shown here is derived from an EMBL/GenBank/DDBJ whole genome shotgun (WGS) entry which is preliminary data.</text>
</comment>
<sequence>MTEKGYSFSHEACRQHFQKLRRESKKSRAAAVGGGGSSTGGTPRKQRVNTTPKSGKSAANGKAGYMTGPVQDDDEFAQFDQTPSKKRKFEKMKFEDVEDVPALRFKMENHEQIVDGQRYVDLEHEEYYD</sequence>
<gene>
    <name evidence="2" type="ORF">PVAG01_07726</name>
</gene>
<keyword evidence="3" id="KW-1185">Reference proteome</keyword>
<reference evidence="2 3" key="1">
    <citation type="submission" date="2024-06" db="EMBL/GenBank/DDBJ databases">
        <title>Complete genome of Phlyctema vagabunda strain 19-DSS-EL-015.</title>
        <authorList>
            <person name="Fiorenzani C."/>
        </authorList>
    </citation>
    <scope>NUCLEOTIDE SEQUENCE [LARGE SCALE GENOMIC DNA]</scope>
    <source>
        <strain evidence="2 3">19-DSS-EL-015</strain>
    </source>
</reference>
<dbReference type="EMBL" id="JBFCZG010000006">
    <property type="protein sequence ID" value="KAL3421281.1"/>
    <property type="molecule type" value="Genomic_DNA"/>
</dbReference>
<organism evidence="2 3">
    <name type="scientific">Phlyctema vagabunda</name>
    <dbReference type="NCBI Taxonomy" id="108571"/>
    <lineage>
        <taxon>Eukaryota</taxon>
        <taxon>Fungi</taxon>
        <taxon>Dikarya</taxon>
        <taxon>Ascomycota</taxon>
        <taxon>Pezizomycotina</taxon>
        <taxon>Leotiomycetes</taxon>
        <taxon>Helotiales</taxon>
        <taxon>Dermateaceae</taxon>
        <taxon>Phlyctema</taxon>
    </lineage>
</organism>
<protein>
    <submittedName>
        <fullName evidence="2">Uncharacterized protein</fullName>
    </submittedName>
</protein>
<evidence type="ECO:0000313" key="3">
    <source>
        <dbReference type="Proteomes" id="UP001629113"/>
    </source>
</evidence>
<evidence type="ECO:0000256" key="1">
    <source>
        <dbReference type="SAM" id="MobiDB-lite"/>
    </source>
</evidence>
<accession>A0ABR4PE24</accession>
<feature type="region of interest" description="Disordered" evidence="1">
    <location>
        <begin position="1"/>
        <end position="87"/>
    </location>
</feature>
<dbReference type="Proteomes" id="UP001629113">
    <property type="component" value="Unassembled WGS sequence"/>
</dbReference>
<feature type="compositionally biased region" description="Basic residues" evidence="1">
    <location>
        <begin position="16"/>
        <end position="28"/>
    </location>
</feature>